<proteinExistence type="predicted"/>
<feature type="transmembrane region" description="Helical" evidence="1">
    <location>
        <begin position="77"/>
        <end position="97"/>
    </location>
</feature>
<gene>
    <name evidence="2" type="ORF">F3J38_11515</name>
</gene>
<feature type="transmembrane region" description="Helical" evidence="1">
    <location>
        <begin position="109"/>
        <end position="142"/>
    </location>
</feature>
<dbReference type="Proteomes" id="UP000780690">
    <property type="component" value="Unassembled WGS sequence"/>
</dbReference>
<evidence type="ECO:0000313" key="3">
    <source>
        <dbReference type="Proteomes" id="UP000780690"/>
    </source>
</evidence>
<comment type="caution">
    <text evidence="2">The sequence shown here is derived from an EMBL/GenBank/DDBJ whole genome shotgun (WGS) entry which is preliminary data.</text>
</comment>
<evidence type="ECO:0000313" key="2">
    <source>
        <dbReference type="EMBL" id="NIF00681.1"/>
    </source>
</evidence>
<name>A0ABX0QZD4_9GAMM</name>
<feature type="transmembrane region" description="Helical" evidence="1">
    <location>
        <begin position="12"/>
        <end position="30"/>
    </location>
</feature>
<accession>A0ABX0QZD4</accession>
<protein>
    <recommendedName>
        <fullName evidence="4">Inner membrane protein yidI</fullName>
    </recommendedName>
</protein>
<dbReference type="RefSeq" id="WP_167138439.1">
    <property type="nucleotide sequence ID" value="NZ_VWXD01000003.1"/>
</dbReference>
<dbReference type="EMBL" id="VWXD01000003">
    <property type="protein sequence ID" value="NIF00681.1"/>
    <property type="molecule type" value="Genomic_DNA"/>
</dbReference>
<keyword evidence="1" id="KW-0812">Transmembrane</keyword>
<keyword evidence="1" id="KW-0472">Membrane</keyword>
<keyword evidence="1" id="KW-1133">Transmembrane helix</keyword>
<evidence type="ECO:0008006" key="4">
    <source>
        <dbReference type="Google" id="ProtNLM"/>
    </source>
</evidence>
<organism evidence="2 3">
    <name type="scientific">Candidatus Pantoea formicae</name>
    <dbReference type="NCBI Taxonomy" id="2608355"/>
    <lineage>
        <taxon>Bacteria</taxon>
        <taxon>Pseudomonadati</taxon>
        <taxon>Pseudomonadota</taxon>
        <taxon>Gammaproteobacteria</taxon>
        <taxon>Enterobacterales</taxon>
        <taxon>Erwiniaceae</taxon>
        <taxon>Pantoea</taxon>
    </lineage>
</organism>
<sequence length="147" mass="15365">MNTLVKNAWSSAGMILGAIALIISLIHFSTGPYSAPPSLESVVARHVGEIKKGVIDGLIGKTPSSSEPTRKINIDQILTTVVLSLATAALLMAFVGGMRKENNRSVRGALIFSCGTLAFHAILLGMAFASAIILLLIVLSLISGFFG</sequence>
<evidence type="ECO:0000256" key="1">
    <source>
        <dbReference type="SAM" id="Phobius"/>
    </source>
</evidence>
<keyword evidence="3" id="KW-1185">Reference proteome</keyword>
<reference evidence="2 3" key="1">
    <citation type="journal article" date="2019" name="bioRxiv">
        <title>Bacteria contribute to plant secondary compound degradation in a generalist herbivore system.</title>
        <authorList>
            <person name="Francoeur C.B."/>
            <person name="Khadempour L."/>
            <person name="Moreira-Soto R.D."/>
            <person name="Gotting K."/>
            <person name="Book A.J."/>
            <person name="Pinto-Tomas A.A."/>
            <person name="Keefover-Ring K."/>
            <person name="Currie C.R."/>
        </authorList>
    </citation>
    <scope>NUCLEOTIDE SEQUENCE [LARGE SCALE GENOMIC DNA]</scope>
    <source>
        <strain evidence="2 3">Acro-805</strain>
    </source>
</reference>